<sequence>MSRLLFPVMLGTLVAGWVYLSERHDRLAAPAFRQKVDDLLFGAFLALAALLLGYYPIRHLALILTAALGI</sequence>
<dbReference type="AlphaFoldDB" id="A0A1B2EQS8"/>
<keyword evidence="1" id="KW-0472">Membrane</keyword>
<organism evidence="2">
    <name type="scientific">Microvirga ossetica</name>
    <dbReference type="NCBI Taxonomy" id="1882682"/>
    <lineage>
        <taxon>Bacteria</taxon>
        <taxon>Pseudomonadati</taxon>
        <taxon>Pseudomonadota</taxon>
        <taxon>Alphaproteobacteria</taxon>
        <taxon>Hyphomicrobiales</taxon>
        <taxon>Methylobacteriaceae</taxon>
        <taxon>Microvirga</taxon>
    </lineage>
</organism>
<feature type="transmembrane region" description="Helical" evidence="1">
    <location>
        <begin position="39"/>
        <end position="57"/>
    </location>
</feature>
<keyword evidence="2" id="KW-0614">Plasmid</keyword>
<name>A0A1B2EQS8_9HYPH</name>
<dbReference type="KEGG" id="moc:BB934_28910"/>
<proteinExistence type="predicted"/>
<keyword evidence="1" id="KW-0812">Transmembrane</keyword>
<evidence type="ECO:0000256" key="1">
    <source>
        <dbReference type="SAM" id="Phobius"/>
    </source>
</evidence>
<geneLocation type="plasmid" evidence="2">
    <name>unnamed1</name>
</geneLocation>
<evidence type="ECO:0000313" key="2">
    <source>
        <dbReference type="EMBL" id="ANY82336.1"/>
    </source>
</evidence>
<gene>
    <name evidence="2" type="ORF">BB934_28910</name>
</gene>
<dbReference type="EMBL" id="CP016617">
    <property type="protein sequence ID" value="ANY82336.1"/>
    <property type="molecule type" value="Genomic_DNA"/>
</dbReference>
<keyword evidence="1" id="KW-1133">Transmembrane helix</keyword>
<reference evidence="2" key="1">
    <citation type="submission" date="2016-07" db="EMBL/GenBank/DDBJ databases">
        <title>Microvirga ossetica sp. nov. a new species of rhizobia isolated from root nodules of the legume species Vicia alpestris Steven originated from North Ossetia region in the Caucasus.</title>
        <authorList>
            <person name="Safronova V.I."/>
            <person name="Kuznetsova I.G."/>
            <person name="Sazanova A.L."/>
            <person name="Belimov A."/>
            <person name="Andronov E."/>
            <person name="Osledkin Y.S."/>
            <person name="Onishchuk O.P."/>
            <person name="Kurchak O.N."/>
            <person name="Shaposhnikov A.I."/>
            <person name="Willems A."/>
            <person name="Tikhonovich I.A."/>
        </authorList>
    </citation>
    <scope>NUCLEOTIDE SEQUENCE [LARGE SCALE GENOMIC DNA]</scope>
    <source>
        <strain evidence="2">V5/3M</strain>
        <plasmid evidence="2">unnamed1</plasmid>
    </source>
</reference>
<protein>
    <submittedName>
        <fullName evidence="2">Uncharacterized protein</fullName>
    </submittedName>
</protein>
<accession>A0A1B2EQS8</accession>